<evidence type="ECO:0000313" key="3">
    <source>
        <dbReference type="EMBL" id="QDB79971.1"/>
    </source>
</evidence>
<evidence type="ECO:0000313" key="4">
    <source>
        <dbReference type="Proteomes" id="UP000313948"/>
    </source>
</evidence>
<feature type="domain" description="YdbS-like PH" evidence="2">
    <location>
        <begin position="426"/>
        <end position="498"/>
    </location>
</feature>
<dbReference type="InterPro" id="IPR005182">
    <property type="entry name" value="YdbS-like_PH"/>
</dbReference>
<proteinExistence type="predicted"/>
<reference evidence="3 4" key="1">
    <citation type="submission" date="2019-05" db="EMBL/GenBank/DDBJ databases">
        <title>Georgenia *** sp. nov., and Georgenia *** sp. nov., isolated from the intestinal contents of plateau pika (Ochotona curzoniae) in the Qinghai-Tibet plateau of China.</title>
        <authorList>
            <person name="Tian Z."/>
        </authorList>
    </citation>
    <scope>NUCLEOTIDE SEQUENCE [LARGE SCALE GENOMIC DNA]</scope>
    <source>
        <strain evidence="3 4">Z294</strain>
    </source>
</reference>
<evidence type="ECO:0000256" key="1">
    <source>
        <dbReference type="SAM" id="Phobius"/>
    </source>
</evidence>
<sequence>MSGAVAEGVAESDDDPAVPWQRLDPRIVPAALLRMLVRLVPAATGWWFFNTDNDLARYTVVALAVLAVLNPLNQALNYLKVRYRIVGEELQHTTGLLVRRTNRVALHRIRTVDITAPLSNRLLGLATLRVGTGGNSFTMEGTVSLDGLPRATALALRAELLRRAEGDVASAVDPRLAGVAGEEVQTLRRRWVVYQMFGLWLVAGPLSVIGTIYGFVSLLGREAWVGERVTTLAEGMPWGAWAATSLVLLVLMGIGAGAVTFAEGWWGYRLVREPGGRFLATRGLLTTRSFTADQERLRGVSVSRPLLTRLLGGARLAPVMTGVSLQQMMSESSVMLPATTRDVAVRLANVLLGTTVLDADVRPAGGPLLAHPPVARRRAVVRYLLATAVLAAVLGAGAAWGWWSAWLLAVPVALVPVCVVAGRAYYRALGHRLDGDYLYLQRGVFSRRTDVIQVRGINGARVSQSPVQRLLGLASLTVTTAAGEQGYVGVDLALRDAAVLAATVTGERVVA</sequence>
<keyword evidence="1" id="KW-0812">Transmembrane</keyword>
<feature type="transmembrane region" description="Helical" evidence="1">
    <location>
        <begin position="197"/>
        <end position="218"/>
    </location>
</feature>
<accession>A0ABX5VQ67</accession>
<dbReference type="RefSeq" id="WP_139071425.1">
    <property type="nucleotide sequence ID" value="NZ_CP040899.1"/>
</dbReference>
<keyword evidence="4" id="KW-1185">Reference proteome</keyword>
<feature type="transmembrane region" description="Helical" evidence="1">
    <location>
        <begin position="238"/>
        <end position="262"/>
    </location>
</feature>
<dbReference type="PANTHER" id="PTHR34473">
    <property type="entry name" value="UPF0699 TRANSMEMBRANE PROTEIN YDBS"/>
    <property type="match status" value="1"/>
</dbReference>
<keyword evidence="1" id="KW-1133">Transmembrane helix</keyword>
<feature type="transmembrane region" description="Helical" evidence="1">
    <location>
        <begin position="380"/>
        <end position="400"/>
    </location>
</feature>
<dbReference type="InterPro" id="IPR014529">
    <property type="entry name" value="UCP026631"/>
</dbReference>
<dbReference type="Pfam" id="PF03703">
    <property type="entry name" value="bPH_2"/>
    <property type="match status" value="2"/>
</dbReference>
<gene>
    <name evidence="3" type="ORF">FE251_11730</name>
</gene>
<feature type="transmembrane region" description="Helical" evidence="1">
    <location>
        <begin position="55"/>
        <end position="72"/>
    </location>
</feature>
<dbReference type="EMBL" id="CP040899">
    <property type="protein sequence ID" value="QDB79971.1"/>
    <property type="molecule type" value="Genomic_DNA"/>
</dbReference>
<name>A0ABX5VQ67_9MICO</name>
<feature type="domain" description="YdbS-like PH" evidence="2">
    <location>
        <begin position="78"/>
        <end position="159"/>
    </location>
</feature>
<feature type="transmembrane region" description="Helical" evidence="1">
    <location>
        <begin position="406"/>
        <end position="426"/>
    </location>
</feature>
<dbReference type="PIRSF" id="PIRSF026631">
    <property type="entry name" value="UCP026631"/>
    <property type="match status" value="1"/>
</dbReference>
<keyword evidence="1" id="KW-0472">Membrane</keyword>
<protein>
    <recommendedName>
        <fullName evidence="2">YdbS-like PH domain-containing protein</fullName>
    </recommendedName>
</protein>
<organism evidence="3 4">
    <name type="scientific">Georgenia wutianyii</name>
    <dbReference type="NCBI Taxonomy" id="2585135"/>
    <lineage>
        <taxon>Bacteria</taxon>
        <taxon>Bacillati</taxon>
        <taxon>Actinomycetota</taxon>
        <taxon>Actinomycetes</taxon>
        <taxon>Micrococcales</taxon>
        <taxon>Bogoriellaceae</taxon>
        <taxon>Georgenia</taxon>
    </lineage>
</organism>
<dbReference type="Proteomes" id="UP000313948">
    <property type="component" value="Chromosome"/>
</dbReference>
<dbReference type="PANTHER" id="PTHR34473:SF2">
    <property type="entry name" value="UPF0699 TRANSMEMBRANE PROTEIN YDBT"/>
    <property type="match status" value="1"/>
</dbReference>
<evidence type="ECO:0000259" key="2">
    <source>
        <dbReference type="Pfam" id="PF03703"/>
    </source>
</evidence>